<keyword evidence="3" id="KW-1185">Reference proteome</keyword>
<sequence length="112" mass="13319">MSRYRYVSPVMNRRVRRPLDRRALCRWSLAGLIGLALALGFSVAAWQQLEALRLNYETNLLRKQLSELNRERERLENERQQKLSPMYLGELARPRDLSLPRSNQIIRAEVRR</sequence>
<dbReference type="RefSeq" id="WP_211428993.1">
    <property type="nucleotide sequence ID" value="NZ_CP072648.1"/>
</dbReference>
<organism evidence="2 3">
    <name type="scientific">Chloracidobacterium validum</name>
    <dbReference type="NCBI Taxonomy" id="2821543"/>
    <lineage>
        <taxon>Bacteria</taxon>
        <taxon>Pseudomonadati</taxon>
        <taxon>Acidobacteriota</taxon>
        <taxon>Terriglobia</taxon>
        <taxon>Terriglobales</taxon>
        <taxon>Acidobacteriaceae</taxon>
        <taxon>Chloracidobacterium</taxon>
    </lineage>
</organism>
<name>A0ABX8B818_9BACT</name>
<gene>
    <name evidence="2" type="ORF">J8C06_01260</name>
</gene>
<protein>
    <recommendedName>
        <fullName evidence="4">Cell division protein FtsL</fullName>
    </recommendedName>
</protein>
<keyword evidence="1" id="KW-0175">Coiled coil</keyword>
<evidence type="ECO:0000313" key="2">
    <source>
        <dbReference type="EMBL" id="QUW03102.1"/>
    </source>
</evidence>
<evidence type="ECO:0000313" key="3">
    <source>
        <dbReference type="Proteomes" id="UP000676506"/>
    </source>
</evidence>
<proteinExistence type="predicted"/>
<dbReference type="Proteomes" id="UP000676506">
    <property type="component" value="Chromosome 1"/>
</dbReference>
<evidence type="ECO:0008006" key="4">
    <source>
        <dbReference type="Google" id="ProtNLM"/>
    </source>
</evidence>
<reference evidence="2 3" key="1">
    <citation type="submission" date="2021-03" db="EMBL/GenBank/DDBJ databases">
        <title>Genomic and phenotypic characterization of Chloracidobacterium isolates provides evidence for multiple species.</title>
        <authorList>
            <person name="Saini M.K."/>
            <person name="Costas A.M.G."/>
            <person name="Tank M."/>
            <person name="Bryant D.A."/>
        </authorList>
    </citation>
    <scope>NUCLEOTIDE SEQUENCE [LARGE SCALE GENOMIC DNA]</scope>
    <source>
        <strain evidence="2 3">BV2-C</strain>
    </source>
</reference>
<feature type="coiled-coil region" evidence="1">
    <location>
        <begin position="58"/>
        <end position="85"/>
    </location>
</feature>
<evidence type="ECO:0000256" key="1">
    <source>
        <dbReference type="SAM" id="Coils"/>
    </source>
</evidence>
<accession>A0ABX8B818</accession>
<dbReference type="EMBL" id="CP072648">
    <property type="protein sequence ID" value="QUW03102.1"/>
    <property type="molecule type" value="Genomic_DNA"/>
</dbReference>